<reference evidence="6 7" key="1">
    <citation type="submission" date="2018-08" db="EMBL/GenBank/DDBJ databases">
        <title>Bacillus phenotypic plasticity.</title>
        <authorList>
            <person name="Hurtado E."/>
        </authorList>
    </citation>
    <scope>NUCLEOTIDE SEQUENCE [LARGE SCALE GENOMIC DNA]</scope>
    <source>
        <strain evidence="6 7">427</strain>
    </source>
</reference>
<dbReference type="InterPro" id="IPR052067">
    <property type="entry name" value="Metal_resp_HTH_trans_reg"/>
</dbReference>
<dbReference type="PANTHER" id="PTHR35790:SF4">
    <property type="entry name" value="HTH-TYPE TRANSCRIPTIONAL REGULATOR PCHR"/>
    <property type="match status" value="1"/>
</dbReference>
<dbReference type="RefSeq" id="WP_148955735.1">
    <property type="nucleotide sequence ID" value="NZ_QSND01000001.1"/>
</dbReference>
<evidence type="ECO:0000313" key="6">
    <source>
        <dbReference type="EMBL" id="KAA6453003.1"/>
    </source>
</evidence>
<sequence length="169" mass="20211">MEYLTHAKQEIFDMYIKLIHQQEQQESLMKERISEEIEQMERELGSELKLNMSDIHTISCIGDNEPINVTSIAEKMEFSKATISRISTKLSKKDFITKTQLSDNKKEIYFRLSQKGRQVHIIHQREHEKIENRFKRFLSRYSSEEILFARRLFHDLLVTDFLAEDIKKT</sequence>
<feature type="coiled-coil region" evidence="4">
    <location>
        <begin position="23"/>
        <end position="50"/>
    </location>
</feature>
<gene>
    <name evidence="6" type="ORF">DX927_01955</name>
</gene>
<dbReference type="Proteomes" id="UP000324326">
    <property type="component" value="Unassembled WGS sequence"/>
</dbReference>
<comment type="caution">
    <text evidence="6">The sequence shown here is derived from an EMBL/GenBank/DDBJ whole genome shotgun (WGS) entry which is preliminary data.</text>
</comment>
<feature type="domain" description="HTH marR-type" evidence="5">
    <location>
        <begin position="8"/>
        <end position="158"/>
    </location>
</feature>
<dbReference type="Pfam" id="PF01047">
    <property type="entry name" value="MarR"/>
    <property type="match status" value="1"/>
</dbReference>
<evidence type="ECO:0000259" key="5">
    <source>
        <dbReference type="PROSITE" id="PS50995"/>
    </source>
</evidence>
<dbReference type="SMART" id="SM00347">
    <property type="entry name" value="HTH_MARR"/>
    <property type="match status" value="1"/>
</dbReference>
<accession>A0A5M8S0B3</accession>
<keyword evidence="3" id="KW-0804">Transcription</keyword>
<dbReference type="EMBL" id="QSND01000001">
    <property type="protein sequence ID" value="KAA6453003.1"/>
    <property type="molecule type" value="Genomic_DNA"/>
</dbReference>
<proteinExistence type="predicted"/>
<evidence type="ECO:0000256" key="3">
    <source>
        <dbReference type="ARBA" id="ARBA00023163"/>
    </source>
</evidence>
<evidence type="ECO:0000256" key="4">
    <source>
        <dbReference type="SAM" id="Coils"/>
    </source>
</evidence>
<dbReference type="InterPro" id="IPR000835">
    <property type="entry name" value="HTH_MarR-typ"/>
</dbReference>
<dbReference type="InterPro" id="IPR036388">
    <property type="entry name" value="WH-like_DNA-bd_sf"/>
</dbReference>
<evidence type="ECO:0000313" key="7">
    <source>
        <dbReference type="Proteomes" id="UP000324326"/>
    </source>
</evidence>
<evidence type="ECO:0000256" key="1">
    <source>
        <dbReference type="ARBA" id="ARBA00023015"/>
    </source>
</evidence>
<keyword evidence="4" id="KW-0175">Coiled coil</keyword>
<dbReference type="SUPFAM" id="SSF46785">
    <property type="entry name" value="Winged helix' DNA-binding domain"/>
    <property type="match status" value="1"/>
</dbReference>
<name>A0A5M8S0B3_9BACI</name>
<dbReference type="InterPro" id="IPR036390">
    <property type="entry name" value="WH_DNA-bd_sf"/>
</dbReference>
<protein>
    <submittedName>
        <fullName evidence="6">MarR family transcriptional regulator</fullName>
    </submittedName>
</protein>
<evidence type="ECO:0000256" key="2">
    <source>
        <dbReference type="ARBA" id="ARBA00023125"/>
    </source>
</evidence>
<dbReference type="GO" id="GO:0003677">
    <property type="term" value="F:DNA binding"/>
    <property type="evidence" value="ECO:0007669"/>
    <property type="project" value="UniProtKB-KW"/>
</dbReference>
<dbReference type="PROSITE" id="PS50995">
    <property type="entry name" value="HTH_MARR_2"/>
    <property type="match status" value="1"/>
</dbReference>
<dbReference type="AlphaFoldDB" id="A0A5M8S0B3"/>
<organism evidence="6 7">
    <name type="scientific">Bacillus swezeyi</name>
    <dbReference type="NCBI Taxonomy" id="1925020"/>
    <lineage>
        <taxon>Bacteria</taxon>
        <taxon>Bacillati</taxon>
        <taxon>Bacillota</taxon>
        <taxon>Bacilli</taxon>
        <taxon>Bacillales</taxon>
        <taxon>Bacillaceae</taxon>
        <taxon>Bacillus</taxon>
    </lineage>
</organism>
<dbReference type="PANTHER" id="PTHR35790">
    <property type="entry name" value="HTH-TYPE TRANSCRIPTIONAL REGULATOR PCHR"/>
    <property type="match status" value="1"/>
</dbReference>
<dbReference type="Gene3D" id="1.10.10.10">
    <property type="entry name" value="Winged helix-like DNA-binding domain superfamily/Winged helix DNA-binding domain"/>
    <property type="match status" value="1"/>
</dbReference>
<keyword evidence="1" id="KW-0805">Transcription regulation</keyword>
<dbReference type="GO" id="GO:0003700">
    <property type="term" value="F:DNA-binding transcription factor activity"/>
    <property type="evidence" value="ECO:0007669"/>
    <property type="project" value="InterPro"/>
</dbReference>
<keyword evidence="2" id="KW-0238">DNA-binding</keyword>
<dbReference type="STRING" id="1925020.BTA30_06110"/>